<evidence type="ECO:0000256" key="3">
    <source>
        <dbReference type="ARBA" id="ARBA00011918"/>
    </source>
</evidence>
<dbReference type="InterPro" id="IPR014048">
    <property type="entry name" value="MethylDNA_cys_MeTrfase_DNA-bd"/>
</dbReference>
<proteinExistence type="inferred from homology"/>
<name>A0A8J6QT05_9GAMM</name>
<dbReference type="Gene3D" id="3.30.160.70">
    <property type="entry name" value="Methylated DNA-protein cysteine methyltransferase domain"/>
    <property type="match status" value="1"/>
</dbReference>
<evidence type="ECO:0000313" key="10">
    <source>
        <dbReference type="EMBL" id="MBD1391356.1"/>
    </source>
</evidence>
<keyword evidence="6" id="KW-0227">DNA damage</keyword>
<dbReference type="Pfam" id="PF01035">
    <property type="entry name" value="DNA_binding_1"/>
    <property type="match status" value="1"/>
</dbReference>
<dbReference type="GO" id="GO:0032259">
    <property type="term" value="P:methylation"/>
    <property type="evidence" value="ECO:0007669"/>
    <property type="project" value="UniProtKB-KW"/>
</dbReference>
<evidence type="ECO:0000256" key="6">
    <source>
        <dbReference type="ARBA" id="ARBA00022763"/>
    </source>
</evidence>
<evidence type="ECO:0000256" key="4">
    <source>
        <dbReference type="ARBA" id="ARBA00022603"/>
    </source>
</evidence>
<sequence>MIAVVDPVLPHSPLIRLEFEDSFRGDLSAAAPAANHPMLRETQQQLNDYFATTRHAFSLPIAPTGTPFQQSVWQALLAIPYGNTRSYTEQATLVGNRKAVRAVGAANGRNPIAIVIPCHRVVASSGQLTGYAGGILRKQQLLALECKPEQYHDKPGYQQP</sequence>
<evidence type="ECO:0000313" key="11">
    <source>
        <dbReference type="Proteomes" id="UP000638014"/>
    </source>
</evidence>
<dbReference type="Gene3D" id="1.10.10.10">
    <property type="entry name" value="Winged helix-like DNA-binding domain superfamily/Winged helix DNA-binding domain"/>
    <property type="match status" value="1"/>
</dbReference>
<dbReference type="PANTHER" id="PTHR10815:SF13">
    <property type="entry name" value="METHYLATED-DNA--PROTEIN-CYSTEINE METHYLTRANSFERASE"/>
    <property type="match status" value="1"/>
</dbReference>
<comment type="catalytic activity">
    <reaction evidence="8">
        <text>a 6-O-methyl-2'-deoxyguanosine in DNA + L-cysteinyl-[protein] = S-methyl-L-cysteinyl-[protein] + a 2'-deoxyguanosine in DNA</text>
        <dbReference type="Rhea" id="RHEA:24000"/>
        <dbReference type="Rhea" id="RHEA-COMP:10131"/>
        <dbReference type="Rhea" id="RHEA-COMP:10132"/>
        <dbReference type="Rhea" id="RHEA-COMP:11367"/>
        <dbReference type="Rhea" id="RHEA-COMP:11368"/>
        <dbReference type="ChEBI" id="CHEBI:29950"/>
        <dbReference type="ChEBI" id="CHEBI:82612"/>
        <dbReference type="ChEBI" id="CHEBI:85445"/>
        <dbReference type="ChEBI" id="CHEBI:85448"/>
        <dbReference type="EC" id="2.1.1.63"/>
    </reaction>
</comment>
<accession>A0A8J6QT05</accession>
<organism evidence="10 11">
    <name type="scientific">Neiella litorisoli</name>
    <dbReference type="NCBI Taxonomy" id="2771431"/>
    <lineage>
        <taxon>Bacteria</taxon>
        <taxon>Pseudomonadati</taxon>
        <taxon>Pseudomonadota</taxon>
        <taxon>Gammaproteobacteria</taxon>
        <taxon>Alteromonadales</taxon>
        <taxon>Echinimonadaceae</taxon>
        <taxon>Neiella</taxon>
    </lineage>
</organism>
<dbReference type="SUPFAM" id="SSF53155">
    <property type="entry name" value="Methylated DNA-protein cysteine methyltransferase domain"/>
    <property type="match status" value="1"/>
</dbReference>
<comment type="caution">
    <text evidence="10">The sequence shown here is derived from an EMBL/GenBank/DDBJ whole genome shotgun (WGS) entry which is preliminary data.</text>
</comment>
<reference evidence="10" key="1">
    <citation type="submission" date="2020-09" db="EMBL/GenBank/DDBJ databases">
        <title>A novel bacterium of genus Neiella, isolated from South China Sea.</title>
        <authorList>
            <person name="Huang H."/>
            <person name="Mo K."/>
            <person name="Hu Y."/>
        </authorList>
    </citation>
    <scope>NUCLEOTIDE SEQUENCE</scope>
    <source>
        <strain evidence="10">HB171785</strain>
    </source>
</reference>
<dbReference type="EMBL" id="JACXAF010000035">
    <property type="protein sequence ID" value="MBD1391356.1"/>
    <property type="molecule type" value="Genomic_DNA"/>
</dbReference>
<comment type="similarity">
    <text evidence="2">Belongs to the MGMT family.</text>
</comment>
<dbReference type="PROSITE" id="PS00374">
    <property type="entry name" value="MGMT"/>
    <property type="match status" value="1"/>
</dbReference>
<dbReference type="CDD" id="cd06445">
    <property type="entry name" value="ATase"/>
    <property type="match status" value="1"/>
</dbReference>
<evidence type="ECO:0000259" key="9">
    <source>
        <dbReference type="Pfam" id="PF01035"/>
    </source>
</evidence>
<feature type="domain" description="Methylated-DNA-[protein]-cysteine S-methyltransferase DNA binding" evidence="9">
    <location>
        <begin position="67"/>
        <end position="145"/>
    </location>
</feature>
<dbReference type="GO" id="GO:0003908">
    <property type="term" value="F:methylated-DNA-[protein]-cysteine S-methyltransferase activity"/>
    <property type="evidence" value="ECO:0007669"/>
    <property type="project" value="UniProtKB-EC"/>
</dbReference>
<dbReference type="InterPro" id="IPR001497">
    <property type="entry name" value="MethylDNA_cys_MeTrfase_AS"/>
</dbReference>
<evidence type="ECO:0000256" key="7">
    <source>
        <dbReference type="ARBA" id="ARBA00023204"/>
    </source>
</evidence>
<dbReference type="InterPro" id="IPR036217">
    <property type="entry name" value="MethylDNA_cys_MeTrfase_DNAb"/>
</dbReference>
<protein>
    <recommendedName>
        <fullName evidence="3">methylated-DNA--[protein]-cysteine S-methyltransferase</fullName>
        <ecNumber evidence="3">2.1.1.63</ecNumber>
    </recommendedName>
</protein>
<dbReference type="PANTHER" id="PTHR10815">
    <property type="entry name" value="METHYLATED-DNA--PROTEIN-CYSTEINE METHYLTRANSFERASE"/>
    <property type="match status" value="1"/>
</dbReference>
<keyword evidence="4 10" id="KW-0489">Methyltransferase</keyword>
<keyword evidence="5 10" id="KW-0808">Transferase</keyword>
<dbReference type="InterPro" id="IPR036631">
    <property type="entry name" value="MGMT_N_sf"/>
</dbReference>
<dbReference type="EC" id="2.1.1.63" evidence="3"/>
<dbReference type="Proteomes" id="UP000638014">
    <property type="component" value="Unassembled WGS sequence"/>
</dbReference>
<dbReference type="InterPro" id="IPR036388">
    <property type="entry name" value="WH-like_DNA-bd_sf"/>
</dbReference>
<evidence type="ECO:0000256" key="5">
    <source>
        <dbReference type="ARBA" id="ARBA00022679"/>
    </source>
</evidence>
<evidence type="ECO:0000256" key="2">
    <source>
        <dbReference type="ARBA" id="ARBA00008711"/>
    </source>
</evidence>
<evidence type="ECO:0000256" key="1">
    <source>
        <dbReference type="ARBA" id="ARBA00001286"/>
    </source>
</evidence>
<dbReference type="GO" id="GO:0006281">
    <property type="term" value="P:DNA repair"/>
    <property type="evidence" value="ECO:0007669"/>
    <property type="project" value="UniProtKB-KW"/>
</dbReference>
<dbReference type="FunFam" id="1.10.10.10:FF:000214">
    <property type="entry name" value="Methylated-DNA--protein-cysteine methyltransferase"/>
    <property type="match status" value="1"/>
</dbReference>
<evidence type="ECO:0000256" key="8">
    <source>
        <dbReference type="ARBA" id="ARBA00049348"/>
    </source>
</evidence>
<comment type="catalytic activity">
    <reaction evidence="1">
        <text>a 4-O-methyl-thymidine in DNA + L-cysteinyl-[protein] = a thymidine in DNA + S-methyl-L-cysteinyl-[protein]</text>
        <dbReference type="Rhea" id="RHEA:53428"/>
        <dbReference type="Rhea" id="RHEA-COMP:10131"/>
        <dbReference type="Rhea" id="RHEA-COMP:10132"/>
        <dbReference type="Rhea" id="RHEA-COMP:13555"/>
        <dbReference type="Rhea" id="RHEA-COMP:13556"/>
        <dbReference type="ChEBI" id="CHEBI:29950"/>
        <dbReference type="ChEBI" id="CHEBI:82612"/>
        <dbReference type="ChEBI" id="CHEBI:137386"/>
        <dbReference type="ChEBI" id="CHEBI:137387"/>
        <dbReference type="EC" id="2.1.1.63"/>
    </reaction>
</comment>
<keyword evidence="7" id="KW-0234">DNA repair</keyword>
<dbReference type="SUPFAM" id="SSF46767">
    <property type="entry name" value="Methylated DNA-protein cysteine methyltransferase, C-terminal domain"/>
    <property type="match status" value="1"/>
</dbReference>
<keyword evidence="11" id="KW-1185">Reference proteome</keyword>
<dbReference type="NCBIfam" id="TIGR00589">
    <property type="entry name" value="ogt"/>
    <property type="match status" value="1"/>
</dbReference>
<dbReference type="AlphaFoldDB" id="A0A8J6QT05"/>
<gene>
    <name evidence="10" type="ORF">IC617_18165</name>
</gene>